<protein>
    <recommendedName>
        <fullName evidence="5">AAA+ ATPase domain-containing protein</fullName>
    </recommendedName>
</protein>
<comment type="caution">
    <text evidence="6">The sequence shown here is derived from an EMBL/GenBank/DDBJ whole genome shotgun (WGS) entry which is preliminary data.</text>
</comment>
<proteinExistence type="inferred from homology"/>
<dbReference type="InterPro" id="IPR003593">
    <property type="entry name" value="AAA+_ATPase"/>
</dbReference>
<dbReference type="InterPro" id="IPR003959">
    <property type="entry name" value="ATPase_AAA_core"/>
</dbReference>
<dbReference type="PANTHER" id="PTHR23077">
    <property type="entry name" value="AAA-FAMILY ATPASE"/>
    <property type="match status" value="1"/>
</dbReference>
<dbReference type="InterPro" id="IPR050168">
    <property type="entry name" value="AAA_ATPase_domain"/>
</dbReference>
<dbReference type="EMBL" id="BNCP01000016">
    <property type="protein sequence ID" value="GIL79881.1"/>
    <property type="molecule type" value="Genomic_DNA"/>
</dbReference>
<dbReference type="GO" id="GO:0016887">
    <property type="term" value="F:ATP hydrolysis activity"/>
    <property type="evidence" value="ECO:0007669"/>
    <property type="project" value="InterPro"/>
</dbReference>
<keyword evidence="3 4" id="KW-0067">ATP-binding</keyword>
<dbReference type="PANTHER" id="PTHR23077:SF12">
    <property type="entry name" value="PEROXISOMAL ATPASE PEX1"/>
    <property type="match status" value="1"/>
</dbReference>
<comment type="similarity">
    <text evidence="1 4">Belongs to the AAA ATPase family.</text>
</comment>
<dbReference type="GO" id="GO:0005778">
    <property type="term" value="C:peroxisomal membrane"/>
    <property type="evidence" value="ECO:0007669"/>
    <property type="project" value="TreeGrafter"/>
</dbReference>
<reference evidence="6" key="1">
    <citation type="journal article" date="2021" name="Proc. Natl. Acad. Sci. U.S.A.">
        <title>Three genomes in the algal genus Volvox reveal the fate of a haploid sex-determining region after a transition to homothallism.</title>
        <authorList>
            <person name="Yamamoto K."/>
            <person name="Hamaji T."/>
            <person name="Kawai-Toyooka H."/>
            <person name="Matsuzaki R."/>
            <person name="Takahashi F."/>
            <person name="Nishimura Y."/>
            <person name="Kawachi M."/>
            <person name="Noguchi H."/>
            <person name="Minakuchi Y."/>
            <person name="Umen J.G."/>
            <person name="Toyoda A."/>
            <person name="Nozaki H."/>
        </authorList>
    </citation>
    <scope>NUCLEOTIDE SEQUENCE</scope>
    <source>
        <strain evidence="6">NIES-3786</strain>
    </source>
</reference>
<dbReference type="SUPFAM" id="SSF52540">
    <property type="entry name" value="P-loop containing nucleoside triphosphate hydrolases"/>
    <property type="match status" value="1"/>
</dbReference>
<dbReference type="GO" id="GO:0005524">
    <property type="term" value="F:ATP binding"/>
    <property type="evidence" value="ECO:0007669"/>
    <property type="project" value="UniProtKB-KW"/>
</dbReference>
<dbReference type="OrthoDB" id="2187at2759"/>
<dbReference type="Gene3D" id="3.40.50.300">
    <property type="entry name" value="P-loop containing nucleotide triphosphate hydrolases"/>
    <property type="match status" value="1"/>
</dbReference>
<keyword evidence="7" id="KW-1185">Reference proteome</keyword>
<evidence type="ECO:0000313" key="6">
    <source>
        <dbReference type="EMBL" id="GIL79881.1"/>
    </source>
</evidence>
<dbReference type="InterPro" id="IPR003960">
    <property type="entry name" value="ATPase_AAA_CS"/>
</dbReference>
<dbReference type="PROSITE" id="PS00674">
    <property type="entry name" value="AAA"/>
    <property type="match status" value="1"/>
</dbReference>
<dbReference type="InterPro" id="IPR027417">
    <property type="entry name" value="P-loop_NTPase"/>
</dbReference>
<keyword evidence="2 4" id="KW-0547">Nucleotide-binding</keyword>
<gene>
    <name evidence="6" type="ORF">Vretifemale_9048</name>
</gene>
<accession>A0A8J4CGS2</accession>
<evidence type="ECO:0000256" key="4">
    <source>
        <dbReference type="RuleBase" id="RU003651"/>
    </source>
</evidence>
<feature type="domain" description="AAA+ ATPase" evidence="5">
    <location>
        <begin position="53"/>
        <end position="193"/>
    </location>
</feature>
<sequence>GLSPSASRLPASSPQAEGWEDVGGLEDVVASLREALLLPVRYRDLVAAAPLRLRTGALLYGPPGCGKTHVVAAAVAAVSKIAPVRFLTVKGPELLNKYIGASEAAVRDLFARAAAAAPAVLFFDEFDAIAPPRGHDSTGVTDRVVNQLLTELDGVEGLRGVVVLAATSRPDLIDAALLRPGRLDRLLFCGPPKGPEQRLAILRALSRRLNLARDVDLRRVAEASEGMTGRLPGPGFARSCRWGQNDRRARRQPLPVPPSVPLPLPRLPSSAAGAAGALRGVQVPTWERFCRRLSSTQSTRAWRRPPLVRQAAPTPSPTPLPWPMHLVPVVLLWGLLPVHLRWQRGE</sequence>
<evidence type="ECO:0000256" key="3">
    <source>
        <dbReference type="ARBA" id="ARBA00022840"/>
    </source>
</evidence>
<evidence type="ECO:0000256" key="2">
    <source>
        <dbReference type="ARBA" id="ARBA00022741"/>
    </source>
</evidence>
<evidence type="ECO:0000313" key="7">
    <source>
        <dbReference type="Proteomes" id="UP000747110"/>
    </source>
</evidence>
<dbReference type="Gene3D" id="1.10.8.60">
    <property type="match status" value="1"/>
</dbReference>
<organism evidence="6 7">
    <name type="scientific">Volvox reticuliferus</name>
    <dbReference type="NCBI Taxonomy" id="1737510"/>
    <lineage>
        <taxon>Eukaryota</taxon>
        <taxon>Viridiplantae</taxon>
        <taxon>Chlorophyta</taxon>
        <taxon>core chlorophytes</taxon>
        <taxon>Chlorophyceae</taxon>
        <taxon>CS clade</taxon>
        <taxon>Chlamydomonadales</taxon>
        <taxon>Volvocaceae</taxon>
        <taxon>Volvox</taxon>
    </lineage>
</organism>
<dbReference type="GO" id="GO:0016558">
    <property type="term" value="P:protein import into peroxisome matrix"/>
    <property type="evidence" value="ECO:0007669"/>
    <property type="project" value="TreeGrafter"/>
</dbReference>
<evidence type="ECO:0000259" key="5">
    <source>
        <dbReference type="SMART" id="SM00382"/>
    </source>
</evidence>
<dbReference type="Pfam" id="PF00004">
    <property type="entry name" value="AAA"/>
    <property type="match status" value="1"/>
</dbReference>
<dbReference type="GO" id="GO:0005829">
    <property type="term" value="C:cytosol"/>
    <property type="evidence" value="ECO:0007669"/>
    <property type="project" value="TreeGrafter"/>
</dbReference>
<dbReference type="AlphaFoldDB" id="A0A8J4CGS2"/>
<dbReference type="SMART" id="SM00382">
    <property type="entry name" value="AAA"/>
    <property type="match status" value="1"/>
</dbReference>
<dbReference type="Proteomes" id="UP000747110">
    <property type="component" value="Unassembled WGS sequence"/>
</dbReference>
<feature type="non-terminal residue" evidence="6">
    <location>
        <position position="346"/>
    </location>
</feature>
<dbReference type="FunFam" id="3.40.50.300:FF:000149">
    <property type="entry name" value="Nuclear valosin-containing protein-like"/>
    <property type="match status" value="1"/>
</dbReference>
<name>A0A8J4CGS2_9CHLO</name>
<evidence type="ECO:0000256" key="1">
    <source>
        <dbReference type="ARBA" id="ARBA00006914"/>
    </source>
</evidence>